<comment type="similarity">
    <text evidence="1">Belongs to the ETF beta-subunit/FixA family.</text>
</comment>
<dbReference type="RefSeq" id="WP_115215004.1">
    <property type="nucleotide sequence ID" value="NZ_QKWJ01000059.1"/>
</dbReference>
<keyword evidence="6" id="KW-1185">Reference proteome</keyword>
<evidence type="ECO:0000313" key="5">
    <source>
        <dbReference type="EMBL" id="RDK06598.1"/>
    </source>
</evidence>
<evidence type="ECO:0000256" key="2">
    <source>
        <dbReference type="ARBA" id="ARBA00022448"/>
    </source>
</evidence>
<accession>A0A370NM74</accession>
<dbReference type="EMBL" id="QKWJ01000059">
    <property type="protein sequence ID" value="RDK06598.1"/>
    <property type="molecule type" value="Genomic_DNA"/>
</dbReference>
<dbReference type="InterPro" id="IPR014729">
    <property type="entry name" value="Rossmann-like_a/b/a_fold"/>
</dbReference>
<reference evidence="6" key="1">
    <citation type="submission" date="2018-06" db="EMBL/GenBank/DDBJ databases">
        <authorList>
            <person name="Feng T."/>
            <person name="Jeon C.O."/>
        </authorList>
    </citation>
    <scope>NUCLEOTIDE SEQUENCE [LARGE SCALE GENOMIC DNA]</scope>
    <source>
        <strain evidence="6">S23</strain>
    </source>
</reference>
<name>A0A370NM74_9BURK</name>
<keyword evidence="3" id="KW-0249">Electron transport</keyword>
<evidence type="ECO:0000256" key="3">
    <source>
        <dbReference type="ARBA" id="ARBA00022982"/>
    </source>
</evidence>
<organism evidence="5 6">
    <name type="scientific">Cupriavidus lacunae</name>
    <dbReference type="NCBI Taxonomy" id="2666307"/>
    <lineage>
        <taxon>Bacteria</taxon>
        <taxon>Pseudomonadati</taxon>
        <taxon>Pseudomonadota</taxon>
        <taxon>Betaproteobacteria</taxon>
        <taxon>Burkholderiales</taxon>
        <taxon>Burkholderiaceae</taxon>
        <taxon>Cupriavidus</taxon>
    </lineage>
</organism>
<dbReference type="Gene3D" id="3.40.50.620">
    <property type="entry name" value="HUPs"/>
    <property type="match status" value="1"/>
</dbReference>
<gene>
    <name evidence="5" type="ORF">DN412_30650</name>
</gene>
<comment type="caution">
    <text evidence="5">The sequence shown here is derived from an EMBL/GenBank/DDBJ whole genome shotgun (WGS) entry which is preliminary data.</text>
</comment>
<dbReference type="PANTHER" id="PTHR21294">
    <property type="entry name" value="ELECTRON TRANSFER FLAVOPROTEIN BETA-SUBUNIT"/>
    <property type="match status" value="1"/>
</dbReference>
<protein>
    <recommendedName>
        <fullName evidence="4">Electron transfer flavoprotein alpha/beta-subunit N-terminal domain-containing protein</fullName>
    </recommendedName>
</protein>
<proteinExistence type="inferred from homology"/>
<evidence type="ECO:0000256" key="1">
    <source>
        <dbReference type="ARBA" id="ARBA00007557"/>
    </source>
</evidence>
<feature type="domain" description="Electron transfer flavoprotein alpha/beta-subunit N-terminal" evidence="4">
    <location>
        <begin position="34"/>
        <end position="192"/>
    </location>
</feature>
<dbReference type="InterPro" id="IPR014730">
    <property type="entry name" value="ETF_a/b_N"/>
</dbReference>
<evidence type="ECO:0000259" key="4">
    <source>
        <dbReference type="Pfam" id="PF01012"/>
    </source>
</evidence>
<dbReference type="Pfam" id="PF01012">
    <property type="entry name" value="ETF"/>
    <property type="match status" value="1"/>
</dbReference>
<dbReference type="PANTHER" id="PTHR21294:SF8">
    <property type="entry name" value="ELECTRON TRANSFER FLAVOPROTEIN SUBUNIT BETA"/>
    <property type="match status" value="1"/>
</dbReference>
<dbReference type="Proteomes" id="UP000255165">
    <property type="component" value="Unassembled WGS sequence"/>
</dbReference>
<dbReference type="AlphaFoldDB" id="A0A370NM74"/>
<evidence type="ECO:0000313" key="6">
    <source>
        <dbReference type="Proteomes" id="UP000255165"/>
    </source>
</evidence>
<dbReference type="InterPro" id="IPR012255">
    <property type="entry name" value="ETF_b"/>
</dbReference>
<dbReference type="SUPFAM" id="SSF52402">
    <property type="entry name" value="Adenine nucleotide alpha hydrolases-like"/>
    <property type="match status" value="1"/>
</dbReference>
<sequence length="265" mass="27984">MHVAVLLAGVADPRKLLPRPASGDWRDLPGDASVSYKPSPFDEAALEIALKLRDQGAATRVTVVVTDGANDIAMMRAIAALKPDRVLGLCPPAAQRGNPAWLAQHASGLLREGDAWPDLILIGREHGDLDDGMAPAYLAESWHLPYAGLALQVQACADGGWTLLRSGAQQDESLRVPAPAMVSISNDKSNRLRHPLMKNVALARQCKFDQATPDATLPPAQATLAQAAPAEASARGTQACRLFTGTVEEQAAALAAYLRANAATH</sequence>
<keyword evidence="2" id="KW-0813">Transport</keyword>
<dbReference type="GO" id="GO:0009055">
    <property type="term" value="F:electron transfer activity"/>
    <property type="evidence" value="ECO:0007669"/>
    <property type="project" value="InterPro"/>
</dbReference>